<evidence type="ECO:0000256" key="5">
    <source>
        <dbReference type="ARBA" id="ARBA00022801"/>
    </source>
</evidence>
<dbReference type="AlphaFoldDB" id="A0A6A2ZX26"/>
<evidence type="ECO:0000256" key="2">
    <source>
        <dbReference type="ARBA" id="ARBA00007849"/>
    </source>
</evidence>
<feature type="domain" description="Cytosolic endo-beta-N-acetylglucosaminidase C-terminal" evidence="10">
    <location>
        <begin position="359"/>
        <end position="413"/>
    </location>
</feature>
<feature type="region of interest" description="Disordered" evidence="8">
    <location>
        <begin position="1"/>
        <end position="25"/>
    </location>
</feature>
<gene>
    <name evidence="11" type="ORF">F3Y22_tig00110694pilonHSYRG00249</name>
</gene>
<dbReference type="GO" id="GO:0033925">
    <property type="term" value="F:mannosyl-glycoprotein endo-beta-N-acetylglucosaminidase activity"/>
    <property type="evidence" value="ECO:0007669"/>
    <property type="project" value="UniProtKB-EC"/>
</dbReference>
<sequence>MPNQSDDQNSNPPPPPFDRAKPSKPISTLEELDSASYITSFHYPFDKSTVPLRLPDSALPPRHRLLVCHDMQGGYVDDNWVQGGNNSGAYAIWHWESNLQGTAFDKGVYSQTNVALDVIKKDDVSAALFAPGWIYETKQPPDFQTSQNRWWDLVEKSWGIAQNYPKSMSNLLENSYSLPSQIPQAYIFNEASFSGGGNLTFKGTLEANAYVSTRLILGELVMVGLPVNFTYSVKSGGNSQVGLSLEFSSELLIASHGLNQFSSKFDEVIVARNNRKILNLDKKTTRIKQHTSPFLDTLEFQLRYKTRYFLHQLPGSSRVRISNGEVPKVQKLLVLKPAGTERRKEYPFSKIQYLCGETNKTSKGAGEYIGTAQVEAFYVSNLIIPSASSSLKFIIQPCDSSGARQDVDDAPFYNTMLKVNEHLHFCSSALVLI</sequence>
<evidence type="ECO:0000313" key="11">
    <source>
        <dbReference type="EMBL" id="KAE8695682.1"/>
    </source>
</evidence>
<name>A0A6A2ZX26_HIBSY</name>
<keyword evidence="4" id="KW-0963">Cytoplasm</keyword>
<dbReference type="Pfam" id="PF25529">
    <property type="entry name" value="Ig_ENGASE1_C"/>
    <property type="match status" value="1"/>
</dbReference>
<evidence type="ECO:0000256" key="3">
    <source>
        <dbReference type="ARBA" id="ARBA00012566"/>
    </source>
</evidence>
<reference evidence="11" key="1">
    <citation type="submission" date="2019-09" db="EMBL/GenBank/DDBJ databases">
        <title>Draft genome information of white flower Hibiscus syriacus.</title>
        <authorList>
            <person name="Kim Y.-M."/>
        </authorList>
    </citation>
    <scope>NUCLEOTIDE SEQUENCE [LARGE SCALE GENOMIC DNA]</scope>
    <source>
        <strain evidence="11">YM2019G1</strain>
    </source>
</reference>
<comment type="catalytic activity">
    <reaction evidence="7">
        <text>an N(4)-(oligosaccharide-(1-&gt;3)-[oligosaccharide-(1-&gt;6)]-beta-D-Man-(1-&gt;4)-beta-D-GlcNAc-(1-&gt;4)-alpha-D-GlcNAc)-L-asparaginyl-[protein] + H2O = an oligosaccharide-(1-&gt;3)-[oligosaccharide-(1-&gt;6)]-beta-D-Man-(1-&gt;4)-D-GlcNAc + N(4)-(N-acetyl-beta-D-glucosaminyl)-L-asparaginyl-[protein]</text>
        <dbReference type="Rhea" id="RHEA:73067"/>
        <dbReference type="Rhea" id="RHEA-COMP:12603"/>
        <dbReference type="Rhea" id="RHEA-COMP:18176"/>
        <dbReference type="ChEBI" id="CHEBI:15377"/>
        <dbReference type="ChEBI" id="CHEBI:132248"/>
        <dbReference type="ChEBI" id="CHEBI:192714"/>
        <dbReference type="ChEBI" id="CHEBI:192715"/>
        <dbReference type="EC" id="3.2.1.96"/>
    </reaction>
</comment>
<dbReference type="GO" id="GO:0005829">
    <property type="term" value="C:cytosol"/>
    <property type="evidence" value="ECO:0007669"/>
    <property type="project" value="UniProtKB-SubCell"/>
</dbReference>
<feature type="compositionally biased region" description="Low complexity" evidence="8">
    <location>
        <begin position="1"/>
        <end position="10"/>
    </location>
</feature>
<dbReference type="InterPro" id="IPR057882">
    <property type="entry name" value="ENGase_C"/>
</dbReference>
<evidence type="ECO:0000256" key="4">
    <source>
        <dbReference type="ARBA" id="ARBA00022490"/>
    </source>
</evidence>
<evidence type="ECO:0000256" key="8">
    <source>
        <dbReference type="SAM" id="MobiDB-lite"/>
    </source>
</evidence>
<comment type="similarity">
    <text evidence="2">Belongs to the glycosyl hydrolase 85 family.</text>
</comment>
<dbReference type="PANTHER" id="PTHR13246:SF1">
    <property type="entry name" value="CYTOSOLIC ENDO-BETA-N-ACETYLGLUCOSAMINIDASE"/>
    <property type="match status" value="1"/>
</dbReference>
<comment type="subcellular location">
    <subcellularLocation>
        <location evidence="1">Cytoplasm</location>
        <location evidence="1">Cytosol</location>
    </subcellularLocation>
</comment>
<evidence type="ECO:0000256" key="6">
    <source>
        <dbReference type="ARBA" id="ARBA00023295"/>
    </source>
</evidence>
<evidence type="ECO:0000256" key="7">
    <source>
        <dbReference type="ARBA" id="ARBA00034414"/>
    </source>
</evidence>
<accession>A0A6A2ZX26</accession>
<dbReference type="EC" id="3.2.1.96" evidence="3"/>
<evidence type="ECO:0000259" key="10">
    <source>
        <dbReference type="Pfam" id="PF25529"/>
    </source>
</evidence>
<dbReference type="InterPro" id="IPR005201">
    <property type="entry name" value="TIM_ENGase"/>
</dbReference>
<evidence type="ECO:0000313" key="12">
    <source>
        <dbReference type="Proteomes" id="UP000436088"/>
    </source>
</evidence>
<keyword evidence="12" id="KW-1185">Reference proteome</keyword>
<dbReference type="InterPro" id="IPR032979">
    <property type="entry name" value="ENGase"/>
</dbReference>
<evidence type="ECO:0000256" key="1">
    <source>
        <dbReference type="ARBA" id="ARBA00004514"/>
    </source>
</evidence>
<feature type="domain" description="Cytosolic endo-beta-N-acetylglucosaminidase TIM barrel" evidence="9">
    <location>
        <begin position="110"/>
        <end position="164"/>
    </location>
</feature>
<evidence type="ECO:0000259" key="9">
    <source>
        <dbReference type="Pfam" id="PF03644"/>
    </source>
</evidence>
<proteinExistence type="inferred from homology"/>
<keyword evidence="5" id="KW-0378">Hydrolase</keyword>
<comment type="caution">
    <text evidence="11">The sequence shown here is derived from an EMBL/GenBank/DDBJ whole genome shotgun (WGS) entry which is preliminary data.</text>
</comment>
<dbReference type="Pfam" id="PF03644">
    <property type="entry name" value="Glyco_hydro_85"/>
    <property type="match status" value="1"/>
</dbReference>
<dbReference type="Gene3D" id="3.20.20.80">
    <property type="entry name" value="Glycosidases"/>
    <property type="match status" value="2"/>
</dbReference>
<keyword evidence="6" id="KW-0326">Glycosidase</keyword>
<protein>
    <recommendedName>
        <fullName evidence="3">mannosyl-glycoprotein endo-beta-N-acetylglucosaminidase</fullName>
        <ecNumber evidence="3">3.2.1.96</ecNumber>
    </recommendedName>
</protein>
<dbReference type="Proteomes" id="UP000436088">
    <property type="component" value="Unassembled WGS sequence"/>
</dbReference>
<dbReference type="PANTHER" id="PTHR13246">
    <property type="entry name" value="ENDO BETA N-ACETYLGLUCOSAMINIDASE"/>
    <property type="match status" value="1"/>
</dbReference>
<organism evidence="11 12">
    <name type="scientific">Hibiscus syriacus</name>
    <name type="common">Rose of Sharon</name>
    <dbReference type="NCBI Taxonomy" id="106335"/>
    <lineage>
        <taxon>Eukaryota</taxon>
        <taxon>Viridiplantae</taxon>
        <taxon>Streptophyta</taxon>
        <taxon>Embryophyta</taxon>
        <taxon>Tracheophyta</taxon>
        <taxon>Spermatophyta</taxon>
        <taxon>Magnoliopsida</taxon>
        <taxon>eudicotyledons</taxon>
        <taxon>Gunneridae</taxon>
        <taxon>Pentapetalae</taxon>
        <taxon>rosids</taxon>
        <taxon>malvids</taxon>
        <taxon>Malvales</taxon>
        <taxon>Malvaceae</taxon>
        <taxon>Malvoideae</taxon>
        <taxon>Hibiscus</taxon>
    </lineage>
</organism>
<dbReference type="EMBL" id="VEPZ02001077">
    <property type="protein sequence ID" value="KAE8695682.1"/>
    <property type="molecule type" value="Genomic_DNA"/>
</dbReference>